<dbReference type="EMBL" id="JBBMFA010000022">
    <property type="protein sequence ID" value="MEQ2518927.1"/>
    <property type="molecule type" value="Genomic_DNA"/>
</dbReference>
<evidence type="ECO:0000313" key="2">
    <source>
        <dbReference type="EMBL" id="MEQ2518927.1"/>
    </source>
</evidence>
<protein>
    <recommendedName>
        <fullName evidence="1">Flavodoxin-like domain-containing protein</fullName>
    </recommendedName>
</protein>
<dbReference type="InterPro" id="IPR008254">
    <property type="entry name" value="Flavodoxin/NO_synth"/>
</dbReference>
<dbReference type="RefSeq" id="WP_349214086.1">
    <property type="nucleotide sequence ID" value="NZ_JBBMFA010000022.1"/>
</dbReference>
<evidence type="ECO:0000259" key="1">
    <source>
        <dbReference type="PROSITE" id="PS50902"/>
    </source>
</evidence>
<name>A0ABV1GB75_9FIRM</name>
<proteinExistence type="predicted"/>
<reference evidence="2 3" key="1">
    <citation type="submission" date="2024-03" db="EMBL/GenBank/DDBJ databases">
        <title>Human intestinal bacterial collection.</title>
        <authorList>
            <person name="Pauvert C."/>
            <person name="Hitch T.C.A."/>
            <person name="Clavel T."/>
        </authorList>
    </citation>
    <scope>NUCLEOTIDE SEQUENCE [LARGE SCALE GENOMIC DNA]</scope>
    <source>
        <strain evidence="2 3">CLA-JM-H11</strain>
    </source>
</reference>
<feature type="domain" description="Flavodoxin-like" evidence="1">
    <location>
        <begin position="3"/>
        <end position="91"/>
    </location>
</feature>
<accession>A0ABV1GB75</accession>
<sequence length="91" mass="9765">MRIYQILFSPTGGTKKAAAPFAEVFGREVSTIDLTDANMDFSQISLDKEDVCVVAVPSFGGRVSAIAAERLERIRANGAMAILVVVYGNRA</sequence>
<organism evidence="2 3">
    <name type="scientific">Ruthenibacterium intestinale</name>
    <dbReference type="NCBI Taxonomy" id="3133163"/>
    <lineage>
        <taxon>Bacteria</taxon>
        <taxon>Bacillati</taxon>
        <taxon>Bacillota</taxon>
        <taxon>Clostridia</taxon>
        <taxon>Eubacteriales</taxon>
        <taxon>Oscillospiraceae</taxon>
        <taxon>Ruthenibacterium</taxon>
    </lineage>
</organism>
<dbReference type="PROSITE" id="PS50902">
    <property type="entry name" value="FLAVODOXIN_LIKE"/>
    <property type="match status" value="1"/>
</dbReference>
<gene>
    <name evidence="2" type="ORF">WMO24_00490</name>
</gene>
<keyword evidence="3" id="KW-1185">Reference proteome</keyword>
<dbReference type="SUPFAM" id="SSF52218">
    <property type="entry name" value="Flavoproteins"/>
    <property type="match status" value="1"/>
</dbReference>
<comment type="caution">
    <text evidence="2">The sequence shown here is derived from an EMBL/GenBank/DDBJ whole genome shotgun (WGS) entry which is preliminary data.</text>
</comment>
<dbReference type="InterPro" id="IPR029039">
    <property type="entry name" value="Flavoprotein-like_sf"/>
</dbReference>
<dbReference type="Proteomes" id="UP001477672">
    <property type="component" value="Unassembled WGS sequence"/>
</dbReference>
<evidence type="ECO:0000313" key="3">
    <source>
        <dbReference type="Proteomes" id="UP001477672"/>
    </source>
</evidence>